<reference evidence="3" key="1">
    <citation type="journal article" date="2019" name="Int. J. Syst. Evol. Microbiol.">
        <title>The Global Catalogue of Microorganisms (GCM) 10K type strain sequencing project: providing services to taxonomists for standard genome sequencing and annotation.</title>
        <authorList>
            <consortium name="The Broad Institute Genomics Platform"/>
            <consortium name="The Broad Institute Genome Sequencing Center for Infectious Disease"/>
            <person name="Wu L."/>
            <person name="Ma J."/>
        </authorList>
    </citation>
    <scope>NUCLEOTIDE SEQUENCE [LARGE SCALE GENOMIC DNA]</scope>
    <source>
        <strain evidence="3">CCTCC AB 2017081</strain>
    </source>
</reference>
<feature type="chain" id="PRO_5047224573" evidence="1">
    <location>
        <begin position="26"/>
        <end position="159"/>
    </location>
</feature>
<organism evidence="2 3">
    <name type="scientific">Deinococcus rufus</name>
    <dbReference type="NCBI Taxonomy" id="2136097"/>
    <lineage>
        <taxon>Bacteria</taxon>
        <taxon>Thermotogati</taxon>
        <taxon>Deinococcota</taxon>
        <taxon>Deinococci</taxon>
        <taxon>Deinococcales</taxon>
        <taxon>Deinococcaceae</taxon>
        <taxon>Deinococcus</taxon>
    </lineage>
</organism>
<dbReference type="Proteomes" id="UP001595803">
    <property type="component" value="Unassembled WGS sequence"/>
</dbReference>
<dbReference type="RefSeq" id="WP_322473310.1">
    <property type="nucleotide sequence ID" value="NZ_JBHRZG010000007.1"/>
</dbReference>
<name>A0ABV7Z6E3_9DEIO</name>
<protein>
    <submittedName>
        <fullName evidence="2">Uncharacterized protein</fullName>
    </submittedName>
</protein>
<accession>A0ABV7Z6E3</accession>
<keyword evidence="3" id="KW-1185">Reference proteome</keyword>
<keyword evidence="1" id="KW-0732">Signal</keyword>
<evidence type="ECO:0000313" key="2">
    <source>
        <dbReference type="EMBL" id="MFC3832653.1"/>
    </source>
</evidence>
<sequence length="159" mass="16401">MRGVLRAVVAGVTLALLPVAGATTAPPLTLAQQAKKADVVVRATLGTAVTVTEGGVAYQVYPLTVAETLAGDAGRLPQYQGRPALYVMQGVADLPTLTASQEVIALLYDRRLDSPIVGFNQGLYPVSAGKVSGAKDSAGKDITDLAALRDAIRASREAK</sequence>
<proteinExistence type="predicted"/>
<comment type="caution">
    <text evidence="2">The sequence shown here is derived from an EMBL/GenBank/DDBJ whole genome shotgun (WGS) entry which is preliminary data.</text>
</comment>
<evidence type="ECO:0000313" key="3">
    <source>
        <dbReference type="Proteomes" id="UP001595803"/>
    </source>
</evidence>
<dbReference type="EMBL" id="JBHRZG010000007">
    <property type="protein sequence ID" value="MFC3832653.1"/>
    <property type="molecule type" value="Genomic_DNA"/>
</dbReference>
<feature type="signal peptide" evidence="1">
    <location>
        <begin position="1"/>
        <end position="25"/>
    </location>
</feature>
<gene>
    <name evidence="2" type="ORF">ACFOSB_07255</name>
</gene>
<evidence type="ECO:0000256" key="1">
    <source>
        <dbReference type="SAM" id="SignalP"/>
    </source>
</evidence>